<sequence>MILQKQYLARNQYNGGYAALISVMFFLSISLLLTFGFSALALQEKETTRLVLRAKQSYFLAESGIEDATYRIMNGKAIDASESLTLNNSTVTTSITDNFGEKDIVATGDINQSIRIVSTTLETSAGALFNHAAQIGYLGLTFKNDSSVIGSVFSNGNVYRDSGGLNNIVTGDVFVAKGIGTLPDQENTLGFSETSTIDPPREFFVHEVDGLQDAAQQFIPTVTAEPLRLDFYVKKVGNVPNLNIRIVPDDGSGAPLHNNTIASGQLKEDAISDSNFSWVSMTFNSTDILTAGIPYWIIINSTGFNGSKYWIFGGDDDTSYADGTYYTTQDWNQVSAVWIPPASGIADIAFKLYLAEVDTYIDSIQIGTVAEPTDAHALHIGNSIIHGDAYCNINDGGNTFGGDSCPCADPPTCSVSNDFDDVLPIDAPLSDPQIQQFKDNADLGGTCDFSSCPQFTGSFTVNSSNTFIMDGSDVAASTGPVNIVGDMLIKNSSILTLGGDIHVSGKLDIEGSCTIKLDPSYGSATGIIVVDGKITVKNNCIVDGVPSDPDSYTMLLSTDPDTNDAITIEGNGTDVGIVYASKGSAFIKNNPIIRTLYGNGVRLEGGAVLQYESGLASLNFSGGPTSGFAVKTWREVE</sequence>
<accession>A0A2M8KW86</accession>
<evidence type="ECO:0000313" key="3">
    <source>
        <dbReference type="Proteomes" id="UP000229098"/>
    </source>
</evidence>
<gene>
    <name evidence="2" type="ORF">COU90_03710</name>
</gene>
<dbReference type="EMBL" id="PFEF01000008">
    <property type="protein sequence ID" value="PJE64180.1"/>
    <property type="molecule type" value="Genomic_DNA"/>
</dbReference>
<name>A0A2M8KW86_9BACT</name>
<keyword evidence="1" id="KW-1133">Transmembrane helix</keyword>
<protein>
    <recommendedName>
        <fullName evidence="4">Type 4 fimbrial biogenesis protein PilX N-terminal domain-containing protein</fullName>
    </recommendedName>
</protein>
<reference evidence="3" key="1">
    <citation type="submission" date="2017-09" db="EMBL/GenBank/DDBJ databases">
        <title>Depth-based differentiation of microbial function through sediment-hosted aquifers and enrichment of novel symbionts in the deep terrestrial subsurface.</title>
        <authorList>
            <person name="Probst A.J."/>
            <person name="Ladd B."/>
            <person name="Jarett J.K."/>
            <person name="Geller-Mcgrath D.E."/>
            <person name="Sieber C.M.K."/>
            <person name="Emerson J.B."/>
            <person name="Anantharaman K."/>
            <person name="Thomas B.C."/>
            <person name="Malmstrom R."/>
            <person name="Stieglmeier M."/>
            <person name="Klingl A."/>
            <person name="Woyke T."/>
            <person name="Ryan C.M."/>
            <person name="Banfield J.F."/>
        </authorList>
    </citation>
    <scope>NUCLEOTIDE SEQUENCE [LARGE SCALE GENOMIC DNA]</scope>
</reference>
<keyword evidence="1" id="KW-0472">Membrane</keyword>
<feature type="transmembrane region" description="Helical" evidence="1">
    <location>
        <begin position="20"/>
        <end position="42"/>
    </location>
</feature>
<dbReference type="Proteomes" id="UP000229098">
    <property type="component" value="Unassembled WGS sequence"/>
</dbReference>
<organism evidence="2 3">
    <name type="scientific">Candidatus Ryanbacteria bacterium CG10_big_fil_rev_8_21_14_0_10_43_42</name>
    <dbReference type="NCBI Taxonomy" id="1974864"/>
    <lineage>
        <taxon>Bacteria</taxon>
        <taxon>Candidatus Ryaniibacteriota</taxon>
    </lineage>
</organism>
<proteinExistence type="predicted"/>
<comment type="caution">
    <text evidence="2">The sequence shown here is derived from an EMBL/GenBank/DDBJ whole genome shotgun (WGS) entry which is preliminary data.</text>
</comment>
<evidence type="ECO:0000256" key="1">
    <source>
        <dbReference type="SAM" id="Phobius"/>
    </source>
</evidence>
<keyword evidence="1" id="KW-0812">Transmembrane</keyword>
<dbReference type="AlphaFoldDB" id="A0A2M8KW86"/>
<evidence type="ECO:0008006" key="4">
    <source>
        <dbReference type="Google" id="ProtNLM"/>
    </source>
</evidence>
<evidence type="ECO:0000313" key="2">
    <source>
        <dbReference type="EMBL" id="PJE64180.1"/>
    </source>
</evidence>